<comment type="similarity">
    <text evidence="2 16">Belongs to the eukaryotic GTase family.</text>
</comment>
<dbReference type="Gene3D" id="2.40.50.140">
    <property type="entry name" value="Nucleic acid-binding proteins"/>
    <property type="match status" value="1"/>
</dbReference>
<keyword evidence="11 16" id="KW-0539">Nucleus</keyword>
<evidence type="ECO:0000256" key="15">
    <source>
        <dbReference type="ARBA" id="ARBA00047082"/>
    </source>
</evidence>
<evidence type="ECO:0000256" key="4">
    <source>
        <dbReference type="ARBA" id="ARBA00019171"/>
    </source>
</evidence>
<accession>A0A8H3I6R7</accession>
<organism evidence="21 22">
    <name type="scientific">Gomphillus americanus</name>
    <dbReference type="NCBI Taxonomy" id="1940652"/>
    <lineage>
        <taxon>Eukaryota</taxon>
        <taxon>Fungi</taxon>
        <taxon>Dikarya</taxon>
        <taxon>Ascomycota</taxon>
        <taxon>Pezizomycotina</taxon>
        <taxon>Lecanoromycetes</taxon>
        <taxon>OSLEUM clade</taxon>
        <taxon>Ostropomycetidae</taxon>
        <taxon>Ostropales</taxon>
        <taxon>Graphidaceae</taxon>
        <taxon>Gomphilloideae</taxon>
        <taxon>Gomphillus</taxon>
    </lineage>
</organism>
<sequence>MTGPNKPPPPSTIPGQKASGHDLRQLQTHVAKLLGRDSTRFPGAQPVSFTGKHLQELLERDYYVCEKSDGIRCLMYLTSNTEHQEMVFLIDRKNDYYLVPELHFPRMEDVAAFHVDTIVDGELVNDLEKDGSVTMKYLVFDCMVLDGQPLLDRILDKRLGYFRERVHKPFVRCFEEFPEDRAHLPFYVDFKHMERSYGLQVVFDEILPNLPHGNDGLIFTNRNTPYHPGTDPNIVKWKPPDENSIDFRLYLQFPPLSPSSSDEESSSTNGVITPHHELPALDYAAFPTFHLAVGMNNGQEARFSTMYASSADLTQIKSLGRPLDEAVIECYQDSEHRWRFMRVRDDKLEPNHISTVERVMESISDRITKEQLTASTKNIRMQWKLREKEEMDREKAIAKARGAATAAAGTQNGKQEH</sequence>
<dbReference type="GO" id="GO:0004484">
    <property type="term" value="F:mRNA guanylyltransferase activity"/>
    <property type="evidence" value="ECO:0007669"/>
    <property type="project" value="UniProtKB-EC"/>
</dbReference>
<dbReference type="CDD" id="cd07895">
    <property type="entry name" value="Adenylation_mRNA_capping"/>
    <property type="match status" value="1"/>
</dbReference>
<dbReference type="FunFam" id="3.30.470.30:FF:000011">
    <property type="entry name" value="mRNA-capping enzyme subunit alpha"/>
    <property type="match status" value="1"/>
</dbReference>
<evidence type="ECO:0000256" key="3">
    <source>
        <dbReference type="ARBA" id="ARBA00012475"/>
    </source>
</evidence>
<feature type="domain" description="mRNA capping enzyme adenylation" evidence="19">
    <location>
        <begin position="45"/>
        <end position="238"/>
    </location>
</feature>
<dbReference type="OrthoDB" id="200924at2759"/>
<comment type="subunit">
    <text evidence="15">Heterodimer. The mRNA-capping enzyme is composed of two separate chains alpha and beta, respectively a mRNA guanylyltransferase and an mRNA 5'-triphosphate monophosphatase.</text>
</comment>
<keyword evidence="22" id="KW-1185">Reference proteome</keyword>
<feature type="region of interest" description="Disordered" evidence="18">
    <location>
        <begin position="1"/>
        <end position="21"/>
    </location>
</feature>
<dbReference type="InterPro" id="IPR001339">
    <property type="entry name" value="mRNA_cap_enzyme_adenylation"/>
</dbReference>
<comment type="function">
    <text evidence="16">Second step of mRNA capping. Transfer of the GMP moiety of GTP to the 5'-end of RNA via an enzyme-GMP covalent reaction intermediate.</text>
</comment>
<comment type="caution">
    <text evidence="21">The sequence shown here is derived from an EMBL/GenBank/DDBJ whole genome shotgun (WGS) entry which is preliminary data.</text>
</comment>
<dbReference type="GO" id="GO:0005525">
    <property type="term" value="F:GTP binding"/>
    <property type="evidence" value="ECO:0007669"/>
    <property type="project" value="UniProtKB-KW"/>
</dbReference>
<evidence type="ECO:0000256" key="6">
    <source>
        <dbReference type="ARBA" id="ARBA00022679"/>
    </source>
</evidence>
<evidence type="ECO:0000256" key="17">
    <source>
        <dbReference type="PIRSR" id="PIRSR036959-1"/>
    </source>
</evidence>
<evidence type="ECO:0000256" key="18">
    <source>
        <dbReference type="SAM" id="MobiDB-lite"/>
    </source>
</evidence>
<evidence type="ECO:0000256" key="7">
    <source>
        <dbReference type="ARBA" id="ARBA00022695"/>
    </source>
</evidence>
<comment type="catalytic activity">
    <reaction evidence="14">
        <text>a 5'-end diphospho-ribonucleoside in mRNA + GTP + H(+) = a 5'-end (5'-triphosphoguanosine)-ribonucleoside in mRNA + diphosphate</text>
        <dbReference type="Rhea" id="RHEA:67012"/>
        <dbReference type="Rhea" id="RHEA-COMP:17165"/>
        <dbReference type="Rhea" id="RHEA-COMP:17166"/>
        <dbReference type="ChEBI" id="CHEBI:15378"/>
        <dbReference type="ChEBI" id="CHEBI:33019"/>
        <dbReference type="ChEBI" id="CHEBI:37565"/>
        <dbReference type="ChEBI" id="CHEBI:167616"/>
        <dbReference type="ChEBI" id="CHEBI:167617"/>
        <dbReference type="EC" id="2.7.7.50"/>
    </reaction>
    <physiologicalReaction direction="left-to-right" evidence="14">
        <dbReference type="Rhea" id="RHEA:67013"/>
    </physiologicalReaction>
</comment>
<feature type="domain" description="mRNA capping enzyme C-terminal" evidence="20">
    <location>
        <begin position="242"/>
        <end position="372"/>
    </location>
</feature>
<keyword evidence="7 16" id="KW-0548">Nucleotidyltransferase</keyword>
<evidence type="ECO:0000313" key="22">
    <source>
        <dbReference type="Proteomes" id="UP000664169"/>
    </source>
</evidence>
<evidence type="ECO:0000313" key="21">
    <source>
        <dbReference type="EMBL" id="CAF9905405.1"/>
    </source>
</evidence>
<evidence type="ECO:0000256" key="10">
    <source>
        <dbReference type="ARBA" id="ARBA00023134"/>
    </source>
</evidence>
<protein>
    <recommendedName>
        <fullName evidence="4 16">mRNA-capping enzyme subunit alpha</fullName>
        <ecNumber evidence="3 16">2.7.7.50</ecNumber>
    </recommendedName>
    <alternativeName>
        <fullName evidence="12 16">GTP--RNA guanylyltransferase</fullName>
    </alternativeName>
    <alternativeName>
        <fullName evidence="13 16">mRNA guanylyltransferase</fullName>
    </alternativeName>
</protein>
<dbReference type="GO" id="GO:0005524">
    <property type="term" value="F:ATP binding"/>
    <property type="evidence" value="ECO:0007669"/>
    <property type="project" value="InterPro"/>
</dbReference>
<evidence type="ECO:0000256" key="12">
    <source>
        <dbReference type="ARBA" id="ARBA00029909"/>
    </source>
</evidence>
<dbReference type="EMBL" id="CAJPDQ010000002">
    <property type="protein sequence ID" value="CAF9905405.1"/>
    <property type="molecule type" value="Genomic_DNA"/>
</dbReference>
<evidence type="ECO:0000256" key="1">
    <source>
        <dbReference type="ARBA" id="ARBA00004123"/>
    </source>
</evidence>
<reference evidence="21" key="1">
    <citation type="submission" date="2021-03" db="EMBL/GenBank/DDBJ databases">
        <authorList>
            <person name="Tagirdzhanova G."/>
        </authorList>
    </citation>
    <scope>NUCLEOTIDE SEQUENCE</scope>
</reference>
<dbReference type="InterPro" id="IPR012340">
    <property type="entry name" value="NA-bd_OB-fold"/>
</dbReference>
<feature type="active site" description="N6-GMP-lysine intermediate" evidence="17">
    <location>
        <position position="67"/>
    </location>
</feature>
<dbReference type="GO" id="GO:0031533">
    <property type="term" value="C:mRNA capping enzyme complex"/>
    <property type="evidence" value="ECO:0007669"/>
    <property type="project" value="InterPro"/>
</dbReference>
<evidence type="ECO:0000256" key="9">
    <source>
        <dbReference type="ARBA" id="ARBA00023042"/>
    </source>
</evidence>
<dbReference type="InterPro" id="IPR013846">
    <property type="entry name" value="mRNA_cap_enzyme_C"/>
</dbReference>
<dbReference type="Proteomes" id="UP000664169">
    <property type="component" value="Unassembled WGS sequence"/>
</dbReference>
<dbReference type="SUPFAM" id="SSF50249">
    <property type="entry name" value="Nucleic acid-binding proteins"/>
    <property type="match status" value="1"/>
</dbReference>
<evidence type="ECO:0000256" key="8">
    <source>
        <dbReference type="ARBA" id="ARBA00022741"/>
    </source>
</evidence>
<dbReference type="EC" id="2.7.7.50" evidence="3 16"/>
<evidence type="ECO:0000256" key="14">
    <source>
        <dbReference type="ARBA" id="ARBA00044624"/>
    </source>
</evidence>
<keyword evidence="9 16" id="KW-0506">mRNA capping</keyword>
<gene>
    <name evidence="21" type="ORF">GOMPHAMPRED_003160</name>
</gene>
<dbReference type="PANTHER" id="PTHR10367">
    <property type="entry name" value="MRNA-CAPPING ENZYME"/>
    <property type="match status" value="1"/>
</dbReference>
<dbReference type="SUPFAM" id="SSF56091">
    <property type="entry name" value="DNA ligase/mRNA capping enzyme, catalytic domain"/>
    <property type="match status" value="1"/>
</dbReference>
<dbReference type="Pfam" id="PF03919">
    <property type="entry name" value="mRNA_cap_C"/>
    <property type="match status" value="1"/>
</dbReference>
<keyword evidence="8 16" id="KW-0547">Nucleotide-binding</keyword>
<evidence type="ECO:0000256" key="5">
    <source>
        <dbReference type="ARBA" id="ARBA00022664"/>
    </source>
</evidence>
<dbReference type="GO" id="GO:0006370">
    <property type="term" value="P:7-methylguanosine mRNA capping"/>
    <property type="evidence" value="ECO:0007669"/>
    <property type="project" value="UniProtKB-KW"/>
</dbReference>
<evidence type="ECO:0000256" key="11">
    <source>
        <dbReference type="ARBA" id="ARBA00023242"/>
    </source>
</evidence>
<dbReference type="Gene3D" id="3.30.470.30">
    <property type="entry name" value="DNA ligase/mRNA capping enzyme"/>
    <property type="match status" value="1"/>
</dbReference>
<evidence type="ECO:0000259" key="20">
    <source>
        <dbReference type="Pfam" id="PF03919"/>
    </source>
</evidence>
<dbReference type="InterPro" id="IPR017075">
    <property type="entry name" value="mRNA_cap_enzyme_alpha"/>
</dbReference>
<name>A0A8H3I6R7_9LECA</name>
<feature type="compositionally biased region" description="Pro residues" evidence="18">
    <location>
        <begin position="1"/>
        <end position="12"/>
    </location>
</feature>
<keyword evidence="6 16" id="KW-0808">Transferase</keyword>
<evidence type="ECO:0000256" key="16">
    <source>
        <dbReference type="PIRNR" id="PIRNR036959"/>
    </source>
</evidence>
<comment type="subcellular location">
    <subcellularLocation>
        <location evidence="1 16">Nucleus</location>
    </subcellularLocation>
</comment>
<keyword evidence="5 16" id="KW-0507">mRNA processing</keyword>
<dbReference type="AlphaFoldDB" id="A0A8H3I6R7"/>
<evidence type="ECO:0000256" key="2">
    <source>
        <dbReference type="ARBA" id="ARBA00010237"/>
    </source>
</evidence>
<dbReference type="InterPro" id="IPR051029">
    <property type="entry name" value="mRNA_Capping_Enz/RNA_Phosphat"/>
</dbReference>
<dbReference type="PANTHER" id="PTHR10367:SF17">
    <property type="entry name" value="MRNA-CAPPING ENZYME"/>
    <property type="match status" value="1"/>
</dbReference>
<dbReference type="Pfam" id="PF01331">
    <property type="entry name" value="mRNA_cap_enzyme"/>
    <property type="match status" value="1"/>
</dbReference>
<evidence type="ECO:0000259" key="19">
    <source>
        <dbReference type="Pfam" id="PF01331"/>
    </source>
</evidence>
<evidence type="ECO:0000256" key="13">
    <source>
        <dbReference type="ARBA" id="ARBA00030702"/>
    </source>
</evidence>
<proteinExistence type="inferred from homology"/>
<keyword evidence="10 16" id="KW-0342">GTP-binding</keyword>
<dbReference type="PIRSF" id="PIRSF036959">
    <property type="entry name" value="mRNA_cap_alpha"/>
    <property type="match status" value="1"/>
</dbReference>